<comment type="similarity">
    <text evidence="3">Belongs to the ribonuclease III family.</text>
</comment>
<keyword evidence="11 15" id="KW-0255">Endonuclease</keyword>
<accession>A0A8J7QYB8</accession>
<dbReference type="InterPro" id="IPR036389">
    <property type="entry name" value="RNase_III_sf"/>
</dbReference>
<evidence type="ECO:0000256" key="14">
    <source>
        <dbReference type="ARBA" id="ARBA00022884"/>
    </source>
</evidence>
<evidence type="ECO:0000256" key="8">
    <source>
        <dbReference type="ARBA" id="ARBA00022694"/>
    </source>
</evidence>
<dbReference type="Gene3D" id="3.30.160.20">
    <property type="match status" value="1"/>
</dbReference>
<dbReference type="PROSITE" id="PS50137">
    <property type="entry name" value="DS_RBD"/>
    <property type="match status" value="1"/>
</dbReference>
<proteinExistence type="inferred from homology"/>
<dbReference type="InterPro" id="IPR011907">
    <property type="entry name" value="RNase_III"/>
</dbReference>
<keyword evidence="6 15" id="KW-0698">rRNA processing</keyword>
<keyword evidence="14 15" id="KW-0694">RNA-binding</keyword>
<dbReference type="CDD" id="cd10845">
    <property type="entry name" value="DSRM_RNAse_III_family"/>
    <property type="match status" value="1"/>
</dbReference>
<comment type="catalytic activity">
    <reaction evidence="1 15">
        <text>Endonucleolytic cleavage to 5'-phosphomonoester.</text>
        <dbReference type="EC" id="3.1.26.3"/>
    </reaction>
</comment>
<dbReference type="GO" id="GO:0006397">
    <property type="term" value="P:mRNA processing"/>
    <property type="evidence" value="ECO:0007669"/>
    <property type="project" value="UniProtKB-UniRule"/>
</dbReference>
<feature type="domain" description="RNase III" evidence="17">
    <location>
        <begin position="13"/>
        <end position="138"/>
    </location>
</feature>
<comment type="subcellular location">
    <subcellularLocation>
        <location evidence="2 15">Cytoplasm</location>
    </subcellularLocation>
</comment>
<dbReference type="InterPro" id="IPR000999">
    <property type="entry name" value="RNase_III_dom"/>
</dbReference>
<keyword evidence="12 15" id="KW-0378">Hydrolase</keyword>
<dbReference type="PROSITE" id="PS50142">
    <property type="entry name" value="RNASE_3_2"/>
    <property type="match status" value="1"/>
</dbReference>
<dbReference type="PROSITE" id="PS00517">
    <property type="entry name" value="RNASE_3_1"/>
    <property type="match status" value="1"/>
</dbReference>
<dbReference type="PANTHER" id="PTHR11207">
    <property type="entry name" value="RIBONUCLEASE III"/>
    <property type="match status" value="1"/>
</dbReference>
<dbReference type="Proteomes" id="UP000666240">
    <property type="component" value="Unassembled WGS sequence"/>
</dbReference>
<evidence type="ECO:0000256" key="15">
    <source>
        <dbReference type="HAMAP-Rule" id="MF_00104"/>
    </source>
</evidence>
<feature type="active site" evidence="15">
    <location>
        <position position="55"/>
    </location>
</feature>
<dbReference type="EC" id="3.1.26.3" evidence="15"/>
<dbReference type="SMART" id="SM00535">
    <property type="entry name" value="RIBOc"/>
    <property type="match status" value="1"/>
</dbReference>
<evidence type="ECO:0000259" key="17">
    <source>
        <dbReference type="PROSITE" id="PS50142"/>
    </source>
</evidence>
<evidence type="ECO:0000256" key="7">
    <source>
        <dbReference type="ARBA" id="ARBA00022664"/>
    </source>
</evidence>
<feature type="binding site" evidence="15">
    <location>
        <position position="51"/>
    </location>
    <ligand>
        <name>Mg(2+)</name>
        <dbReference type="ChEBI" id="CHEBI:18420"/>
    </ligand>
</feature>
<gene>
    <name evidence="15" type="primary">rnc</name>
    <name evidence="18" type="ORF">J5Y06_09855</name>
</gene>
<dbReference type="GO" id="GO:0042802">
    <property type="term" value="F:identical protein binding"/>
    <property type="evidence" value="ECO:0007669"/>
    <property type="project" value="UniProtKB-ARBA"/>
</dbReference>
<dbReference type="Pfam" id="PF14622">
    <property type="entry name" value="Ribonucleas_3_3"/>
    <property type="match status" value="1"/>
</dbReference>
<organism evidence="18 19">
    <name type="scientific">Tianweitania sediminis</name>
    <dbReference type="NCBI Taxonomy" id="1502156"/>
    <lineage>
        <taxon>Bacteria</taxon>
        <taxon>Pseudomonadati</taxon>
        <taxon>Pseudomonadota</taxon>
        <taxon>Alphaproteobacteria</taxon>
        <taxon>Hyphomicrobiales</taxon>
        <taxon>Phyllobacteriaceae</taxon>
        <taxon>Tianweitania</taxon>
    </lineage>
</organism>
<dbReference type="FunFam" id="1.10.1520.10:FF:000001">
    <property type="entry name" value="Ribonuclease 3"/>
    <property type="match status" value="1"/>
</dbReference>
<reference evidence="18" key="1">
    <citation type="submission" date="2021-03" db="EMBL/GenBank/DDBJ databases">
        <title>Genome sequencing and assembly of Tianweitania sediminis.</title>
        <authorList>
            <person name="Chhetri G."/>
        </authorList>
    </citation>
    <scope>NUCLEOTIDE SEQUENCE</scope>
    <source>
        <strain evidence="18">Z8</strain>
    </source>
</reference>
<dbReference type="GO" id="GO:0004525">
    <property type="term" value="F:ribonuclease III activity"/>
    <property type="evidence" value="ECO:0007669"/>
    <property type="project" value="UniProtKB-UniRule"/>
</dbReference>
<keyword evidence="10 15" id="KW-0479">Metal-binding</keyword>
<evidence type="ECO:0000256" key="4">
    <source>
        <dbReference type="ARBA" id="ARBA00011738"/>
    </source>
</evidence>
<dbReference type="RefSeq" id="WP_209334952.1">
    <property type="nucleotide sequence ID" value="NZ_JAGIYY010000002.1"/>
</dbReference>
<evidence type="ECO:0000256" key="3">
    <source>
        <dbReference type="ARBA" id="ARBA00010183"/>
    </source>
</evidence>
<dbReference type="InterPro" id="IPR014720">
    <property type="entry name" value="dsRBD_dom"/>
</dbReference>
<comment type="function">
    <text evidence="15">Digests double-stranded RNA. Involved in the processing of primary rRNA transcript to yield the immediate precursors to the large and small rRNAs (23S and 16S). Processes some mRNAs, and tRNAs when they are encoded in the rRNA operon. Processes pre-crRNA and tracrRNA of type II CRISPR loci if present in the organism.</text>
</comment>
<sequence>MAQRASQAERWTTSGLEERIGYQFSDTARLEGALTHASARSSGGTDYQRLEFLGDRVLGLVVADWLYQTYPQASEGEMSVRLNALVNAETLAMIAEEIGITEWIKAGRELRGVAGRKRVNMRADVMEALIAAIYLDGGFGPAQTFIRTFWRGHADKAASARRDAKTELQEWAHQAKALTPVYSVVSRTGPDHDPVFVVSVSIAGLADEQGSGRSKREAEQAAATAVLRREGVWTDEGLSVDA</sequence>
<keyword evidence="5 15" id="KW-0963">Cytoplasm</keyword>
<evidence type="ECO:0000256" key="2">
    <source>
        <dbReference type="ARBA" id="ARBA00004496"/>
    </source>
</evidence>
<dbReference type="GO" id="GO:0046872">
    <property type="term" value="F:metal ion binding"/>
    <property type="evidence" value="ECO:0007669"/>
    <property type="project" value="UniProtKB-KW"/>
</dbReference>
<dbReference type="SMART" id="SM00358">
    <property type="entry name" value="DSRM"/>
    <property type="match status" value="1"/>
</dbReference>
<evidence type="ECO:0000256" key="1">
    <source>
        <dbReference type="ARBA" id="ARBA00000109"/>
    </source>
</evidence>
<dbReference type="GO" id="GO:0005737">
    <property type="term" value="C:cytoplasm"/>
    <property type="evidence" value="ECO:0007669"/>
    <property type="project" value="UniProtKB-SubCell"/>
</dbReference>
<evidence type="ECO:0000256" key="11">
    <source>
        <dbReference type="ARBA" id="ARBA00022759"/>
    </source>
</evidence>
<dbReference type="CDD" id="cd00593">
    <property type="entry name" value="RIBOc"/>
    <property type="match status" value="1"/>
</dbReference>
<evidence type="ECO:0000256" key="6">
    <source>
        <dbReference type="ARBA" id="ARBA00022552"/>
    </source>
</evidence>
<feature type="binding site" evidence="15">
    <location>
        <position position="124"/>
    </location>
    <ligand>
        <name>Mg(2+)</name>
        <dbReference type="ChEBI" id="CHEBI:18420"/>
    </ligand>
</feature>
<comment type="caution">
    <text evidence="18">The sequence shown here is derived from an EMBL/GenBank/DDBJ whole genome shotgun (WGS) entry which is preliminary data.</text>
</comment>
<comment type="subunit">
    <text evidence="4 15">Homodimer.</text>
</comment>
<dbReference type="GO" id="GO:0010468">
    <property type="term" value="P:regulation of gene expression"/>
    <property type="evidence" value="ECO:0007669"/>
    <property type="project" value="TreeGrafter"/>
</dbReference>
<evidence type="ECO:0000256" key="12">
    <source>
        <dbReference type="ARBA" id="ARBA00022801"/>
    </source>
</evidence>
<dbReference type="GO" id="GO:0006364">
    <property type="term" value="P:rRNA processing"/>
    <property type="evidence" value="ECO:0007669"/>
    <property type="project" value="UniProtKB-UniRule"/>
</dbReference>
<dbReference type="GO" id="GO:0003725">
    <property type="term" value="F:double-stranded RNA binding"/>
    <property type="evidence" value="ECO:0007669"/>
    <property type="project" value="TreeGrafter"/>
</dbReference>
<evidence type="ECO:0000256" key="13">
    <source>
        <dbReference type="ARBA" id="ARBA00022842"/>
    </source>
</evidence>
<comment type="cofactor">
    <cofactor evidence="15">
        <name>Mg(2+)</name>
        <dbReference type="ChEBI" id="CHEBI:18420"/>
    </cofactor>
</comment>
<dbReference type="GO" id="GO:0008033">
    <property type="term" value="P:tRNA processing"/>
    <property type="evidence" value="ECO:0007669"/>
    <property type="project" value="UniProtKB-KW"/>
</dbReference>
<keyword evidence="8 15" id="KW-0819">tRNA processing</keyword>
<dbReference type="Gene3D" id="1.10.1520.10">
    <property type="entry name" value="Ribonuclease III domain"/>
    <property type="match status" value="1"/>
</dbReference>
<evidence type="ECO:0000313" key="19">
    <source>
        <dbReference type="Proteomes" id="UP000666240"/>
    </source>
</evidence>
<keyword evidence="9 15" id="KW-0540">Nuclease</keyword>
<dbReference type="NCBIfam" id="TIGR02191">
    <property type="entry name" value="RNaseIII"/>
    <property type="match status" value="1"/>
</dbReference>
<dbReference type="AlphaFoldDB" id="A0A8J7QYB8"/>
<dbReference type="SUPFAM" id="SSF54768">
    <property type="entry name" value="dsRNA-binding domain-like"/>
    <property type="match status" value="1"/>
</dbReference>
<protein>
    <recommendedName>
        <fullName evidence="15">Ribonuclease 3</fullName>
        <ecNumber evidence="15">3.1.26.3</ecNumber>
    </recommendedName>
    <alternativeName>
        <fullName evidence="15">Ribonuclease III</fullName>
        <shortName evidence="15">RNase III</shortName>
    </alternativeName>
</protein>
<feature type="binding site" evidence="15">
    <location>
        <position position="127"/>
    </location>
    <ligand>
        <name>Mg(2+)</name>
        <dbReference type="ChEBI" id="CHEBI:18420"/>
    </ligand>
</feature>
<dbReference type="HAMAP" id="MF_00104">
    <property type="entry name" value="RNase_III"/>
    <property type="match status" value="1"/>
</dbReference>
<dbReference type="PANTHER" id="PTHR11207:SF0">
    <property type="entry name" value="RIBONUCLEASE 3"/>
    <property type="match status" value="1"/>
</dbReference>
<evidence type="ECO:0000256" key="5">
    <source>
        <dbReference type="ARBA" id="ARBA00022490"/>
    </source>
</evidence>
<feature type="active site" evidence="15">
    <location>
        <position position="127"/>
    </location>
</feature>
<dbReference type="SUPFAM" id="SSF69065">
    <property type="entry name" value="RNase III domain-like"/>
    <property type="match status" value="1"/>
</dbReference>
<keyword evidence="7 15" id="KW-0507">mRNA processing</keyword>
<evidence type="ECO:0000256" key="10">
    <source>
        <dbReference type="ARBA" id="ARBA00022723"/>
    </source>
</evidence>
<keyword evidence="15" id="KW-0699">rRNA-binding</keyword>
<keyword evidence="13 15" id="KW-0460">Magnesium</keyword>
<dbReference type="FunFam" id="3.30.160.20:FF:000003">
    <property type="entry name" value="Ribonuclease 3"/>
    <property type="match status" value="1"/>
</dbReference>
<dbReference type="EMBL" id="JAGIYY010000002">
    <property type="protein sequence ID" value="MBP0438953.1"/>
    <property type="molecule type" value="Genomic_DNA"/>
</dbReference>
<evidence type="ECO:0000256" key="9">
    <source>
        <dbReference type="ARBA" id="ARBA00022722"/>
    </source>
</evidence>
<evidence type="ECO:0000259" key="16">
    <source>
        <dbReference type="PROSITE" id="PS50137"/>
    </source>
</evidence>
<evidence type="ECO:0000313" key="18">
    <source>
        <dbReference type="EMBL" id="MBP0438953.1"/>
    </source>
</evidence>
<dbReference type="GO" id="GO:0019843">
    <property type="term" value="F:rRNA binding"/>
    <property type="evidence" value="ECO:0007669"/>
    <property type="project" value="UniProtKB-KW"/>
</dbReference>
<keyword evidence="19" id="KW-1185">Reference proteome</keyword>
<name>A0A8J7QYB8_9HYPH</name>
<dbReference type="Pfam" id="PF00035">
    <property type="entry name" value="dsrm"/>
    <property type="match status" value="1"/>
</dbReference>
<feature type="domain" description="DRBM" evidence="16">
    <location>
        <begin position="163"/>
        <end position="232"/>
    </location>
</feature>